<dbReference type="Pfam" id="PF00501">
    <property type="entry name" value="AMP-binding"/>
    <property type="match status" value="1"/>
</dbReference>
<dbReference type="InterPro" id="IPR050237">
    <property type="entry name" value="ATP-dep_AMP-bd_enzyme"/>
</dbReference>
<dbReference type="PANTHER" id="PTHR43767">
    <property type="entry name" value="LONG-CHAIN-FATTY-ACID--COA LIGASE"/>
    <property type="match status" value="1"/>
</dbReference>
<name>A0A1B7LIC0_9FIRM</name>
<evidence type="ECO:0008006" key="5">
    <source>
        <dbReference type="Google" id="ProtNLM"/>
    </source>
</evidence>
<dbReference type="Gene3D" id="3.30.300.30">
    <property type="match status" value="1"/>
</dbReference>
<feature type="domain" description="AMP-binding enzyme C-terminal" evidence="2">
    <location>
        <begin position="457"/>
        <end position="534"/>
    </location>
</feature>
<dbReference type="InterPro" id="IPR045851">
    <property type="entry name" value="AMP-bd_C_sf"/>
</dbReference>
<sequence>MEPIWYKSWPGDLPRKIDIPATTLPEIVKKYARQFPRREAINFYGKSISYGEFENMTGAFAASLSQMGVTRGDRVCLFMENCPQFIVAIFACWKLGAVAVTANPMFKEDELAHQLNDSGAETIVLLDQLYPVLRKIRDKTSLRNVIITGYKDFLPSSPKLPLHPSLTVPRQYFPDTVELTGLLNNPSPLPQVVIDNDYDLALLQYTSGITGVPKGAMITHANMLFNTVCSALWLRGKRGIHLAVLPLFHVTGLVHSMNMPMYTGGTIILLARYDTEAVVKAIEKFRCTHWISIATMNIAVVNYPDTKKYDLTSLRACVSGGAPIPVEVLKKFKQMTGASLVEGYGLSEAISQVAVNPLDKPRPGSVGIPVLNTDIKITSIADPSREVLLGEMGELWVKGPQVTRGYWRRPEETELFIKDGWLCTGDMARMDQDGYLYIVGRKKELIKASGFSVFPPEVENFLYEHPAVAEVAVVGIPDPYRGESVKAYVVLKREYENKMSESDIINWARQKMAAYKYPRVIEFRPELPKNGSGKILRRLLQEQ</sequence>
<feature type="domain" description="AMP-dependent synthetase/ligase" evidence="1">
    <location>
        <begin position="30"/>
        <end position="407"/>
    </location>
</feature>
<dbReference type="GO" id="GO:0016878">
    <property type="term" value="F:acid-thiol ligase activity"/>
    <property type="evidence" value="ECO:0007669"/>
    <property type="project" value="UniProtKB-ARBA"/>
</dbReference>
<dbReference type="Proteomes" id="UP000078532">
    <property type="component" value="Unassembled WGS sequence"/>
</dbReference>
<comment type="caution">
    <text evidence="3">The sequence shown here is derived from an EMBL/GenBank/DDBJ whole genome shotgun (WGS) entry which is preliminary data.</text>
</comment>
<dbReference type="STRING" id="1838280.A6M21_16920"/>
<dbReference type="PANTHER" id="PTHR43767:SF1">
    <property type="entry name" value="NONRIBOSOMAL PEPTIDE SYNTHASE PES1 (EUROFUNG)-RELATED"/>
    <property type="match status" value="1"/>
</dbReference>
<dbReference type="AlphaFoldDB" id="A0A1B7LIC0"/>
<evidence type="ECO:0000313" key="3">
    <source>
        <dbReference type="EMBL" id="OAT86164.1"/>
    </source>
</evidence>
<dbReference type="Pfam" id="PF13193">
    <property type="entry name" value="AMP-binding_C"/>
    <property type="match status" value="1"/>
</dbReference>
<proteinExistence type="predicted"/>
<keyword evidence="4" id="KW-1185">Reference proteome</keyword>
<evidence type="ECO:0000259" key="1">
    <source>
        <dbReference type="Pfam" id="PF00501"/>
    </source>
</evidence>
<accession>A0A1B7LIC0</accession>
<dbReference type="InterPro" id="IPR025110">
    <property type="entry name" value="AMP-bd_C"/>
</dbReference>
<evidence type="ECO:0000313" key="4">
    <source>
        <dbReference type="Proteomes" id="UP000078532"/>
    </source>
</evidence>
<dbReference type="EMBL" id="LYVF01000037">
    <property type="protein sequence ID" value="OAT86164.1"/>
    <property type="molecule type" value="Genomic_DNA"/>
</dbReference>
<dbReference type="CDD" id="cd05936">
    <property type="entry name" value="FC-FACS_FadD_like"/>
    <property type="match status" value="1"/>
</dbReference>
<evidence type="ECO:0000259" key="2">
    <source>
        <dbReference type="Pfam" id="PF13193"/>
    </source>
</evidence>
<dbReference type="SUPFAM" id="SSF56801">
    <property type="entry name" value="Acetyl-CoA synthetase-like"/>
    <property type="match status" value="1"/>
</dbReference>
<organism evidence="3 4">
    <name type="scientific">Desulfotomaculum copahuensis</name>
    <dbReference type="NCBI Taxonomy" id="1838280"/>
    <lineage>
        <taxon>Bacteria</taxon>
        <taxon>Bacillati</taxon>
        <taxon>Bacillota</taxon>
        <taxon>Clostridia</taxon>
        <taxon>Eubacteriales</taxon>
        <taxon>Desulfotomaculaceae</taxon>
        <taxon>Desulfotomaculum</taxon>
    </lineage>
</organism>
<dbReference type="InterPro" id="IPR000873">
    <property type="entry name" value="AMP-dep_synth/lig_dom"/>
</dbReference>
<reference evidence="3 4" key="1">
    <citation type="submission" date="2016-04" db="EMBL/GenBank/DDBJ databases">
        <authorList>
            <person name="Evans L.H."/>
            <person name="Alamgir A."/>
            <person name="Owens N."/>
            <person name="Weber N.D."/>
            <person name="Virtaneva K."/>
            <person name="Barbian K."/>
            <person name="Babar A."/>
            <person name="Rosenke K."/>
        </authorList>
    </citation>
    <scope>NUCLEOTIDE SEQUENCE [LARGE SCALE GENOMIC DNA]</scope>
    <source>
        <strain evidence="3 4">LMa1</strain>
    </source>
</reference>
<protein>
    <recommendedName>
        <fullName evidence="5">Long-chain fatty acid--CoA ligase</fullName>
    </recommendedName>
</protein>
<gene>
    <name evidence="3" type="ORF">A6M21_16920</name>
</gene>
<dbReference type="RefSeq" id="WP_066666371.1">
    <property type="nucleotide sequence ID" value="NZ_LYVF01000037.1"/>
</dbReference>
<dbReference type="OrthoDB" id="9778383at2"/>
<dbReference type="Gene3D" id="3.40.50.12780">
    <property type="entry name" value="N-terminal domain of ligase-like"/>
    <property type="match status" value="1"/>
</dbReference>
<dbReference type="InterPro" id="IPR042099">
    <property type="entry name" value="ANL_N_sf"/>
</dbReference>